<dbReference type="InterPro" id="IPR036188">
    <property type="entry name" value="FAD/NAD-bd_sf"/>
</dbReference>
<dbReference type="SUPFAM" id="SSF51905">
    <property type="entry name" value="FAD/NAD(P)-binding domain"/>
    <property type="match status" value="1"/>
</dbReference>
<dbReference type="SUPFAM" id="SSF52833">
    <property type="entry name" value="Thioredoxin-like"/>
    <property type="match status" value="1"/>
</dbReference>
<name>A0A4P6JRR1_KTERU</name>
<dbReference type="EMBL" id="CP035758">
    <property type="protein sequence ID" value="QBD77516.1"/>
    <property type="molecule type" value="Genomic_DNA"/>
</dbReference>
<dbReference type="InterPro" id="IPR050641">
    <property type="entry name" value="RIFMO-like"/>
</dbReference>
<reference evidence="7 8" key="1">
    <citation type="submission" date="2019-01" db="EMBL/GenBank/DDBJ databases">
        <title>Ktedonosporobacter rubrisoli SCAWS-G2.</title>
        <authorList>
            <person name="Huang Y."/>
            <person name="Yan B."/>
        </authorList>
    </citation>
    <scope>NUCLEOTIDE SEQUENCE [LARGE SCALE GENOMIC DNA]</scope>
    <source>
        <strain evidence="7 8">SCAWS-G2</strain>
    </source>
</reference>
<dbReference type="AlphaFoldDB" id="A0A4P6JRR1"/>
<comment type="similarity">
    <text evidence="2">Belongs to the PheA/TfdB FAD monooxygenase family.</text>
</comment>
<feature type="domain" description="FAD-binding" evidence="6">
    <location>
        <begin position="11"/>
        <end position="351"/>
    </location>
</feature>
<evidence type="ECO:0000256" key="4">
    <source>
        <dbReference type="ARBA" id="ARBA00022827"/>
    </source>
</evidence>
<dbReference type="GO" id="GO:0071949">
    <property type="term" value="F:FAD binding"/>
    <property type="evidence" value="ECO:0007669"/>
    <property type="project" value="InterPro"/>
</dbReference>
<evidence type="ECO:0000313" key="7">
    <source>
        <dbReference type="EMBL" id="QBD77516.1"/>
    </source>
</evidence>
<keyword evidence="5" id="KW-0560">Oxidoreductase</keyword>
<dbReference type="OrthoDB" id="140526at2"/>
<dbReference type="GO" id="GO:0016709">
    <property type="term" value="F:oxidoreductase activity, acting on paired donors, with incorporation or reduction of molecular oxygen, NAD(P)H as one donor, and incorporation of one atom of oxygen"/>
    <property type="evidence" value="ECO:0007669"/>
    <property type="project" value="UniProtKB-ARBA"/>
</dbReference>
<dbReference type="PANTHER" id="PTHR43004">
    <property type="entry name" value="TRK SYSTEM POTASSIUM UPTAKE PROTEIN"/>
    <property type="match status" value="1"/>
</dbReference>
<proteinExistence type="inferred from homology"/>
<accession>A0A4P6JRR1</accession>
<protein>
    <recommendedName>
        <fullName evidence="6">FAD-binding domain-containing protein</fullName>
    </recommendedName>
</protein>
<dbReference type="Pfam" id="PF01494">
    <property type="entry name" value="FAD_binding_3"/>
    <property type="match status" value="1"/>
</dbReference>
<dbReference type="Gene3D" id="3.30.70.2450">
    <property type="match status" value="1"/>
</dbReference>
<keyword evidence="4" id="KW-0274">FAD</keyword>
<keyword evidence="8" id="KW-1185">Reference proteome</keyword>
<dbReference type="PANTHER" id="PTHR43004:SF19">
    <property type="entry name" value="BINDING MONOOXYGENASE, PUTATIVE (JCVI)-RELATED"/>
    <property type="match status" value="1"/>
</dbReference>
<comment type="cofactor">
    <cofactor evidence="1">
        <name>FAD</name>
        <dbReference type="ChEBI" id="CHEBI:57692"/>
    </cofactor>
</comment>
<dbReference type="InterPro" id="IPR036249">
    <property type="entry name" value="Thioredoxin-like_sf"/>
</dbReference>
<dbReference type="KEGG" id="kbs:EPA93_16570"/>
<evidence type="ECO:0000256" key="3">
    <source>
        <dbReference type="ARBA" id="ARBA00022630"/>
    </source>
</evidence>
<organism evidence="7 8">
    <name type="scientific">Ktedonosporobacter rubrisoli</name>
    <dbReference type="NCBI Taxonomy" id="2509675"/>
    <lineage>
        <taxon>Bacteria</taxon>
        <taxon>Bacillati</taxon>
        <taxon>Chloroflexota</taxon>
        <taxon>Ktedonobacteria</taxon>
        <taxon>Ktedonobacterales</taxon>
        <taxon>Ktedonosporobacteraceae</taxon>
        <taxon>Ktedonosporobacter</taxon>
    </lineage>
</organism>
<evidence type="ECO:0000256" key="2">
    <source>
        <dbReference type="ARBA" id="ARBA00007801"/>
    </source>
</evidence>
<gene>
    <name evidence="7" type="ORF">EPA93_16570</name>
</gene>
<dbReference type="Proteomes" id="UP000290365">
    <property type="component" value="Chromosome"/>
</dbReference>
<dbReference type="Gene3D" id="3.40.30.20">
    <property type="match status" value="1"/>
</dbReference>
<sequence>MAQQIGSQSWDTDVLIVGAGPVGLTLACELLRRGVSCRLIEQLETPYTIVRAHALQPRTLELFDRMGLIEPVLRQGGEVPPWYLYDGQKRVGELGFAPLKQEPYPGMWFIQQPTVEHILHERLQELGGNIEYSHNLTQLQNSPNGITATVVAPDKTVELRARYLVGCDGGHSTTRHLLGIPFTGKTLPGLLLIAEVDMDWARSRNRAHIWLHPNGLFSATFIEEVGKWQLVVAAPALSREQVPTASLDLFQQLFQQRTGDMHTRLSNPSWTSVFAINQRLARNYRQEQAFLAGDAAHVHSPAGGLGMNTGIQDAYNLAWKLALVIKDRAYPALLDTYEEERRPVGELLLQATEANTTVALSGNAGMRFMRDHLLLPLTRLPALKRKATQRGAQLDLNYRTSSLARSDELSNVKTAYSAAYLQNKLLQLVTPTLLQAGDRAPDGTCLQALDHNATSLFQEMRGTSWHLLLFAGRPGPRPYIQGLIGLAQQIEARLGAWSSEVLPLLIISSYQQLRAHNWPGKVLLDPEGRLHKRYGAQGQALYLVRPDGYIGFRGFPGRPEALFDYLDTIFLPPQISPTKEEAHV</sequence>
<evidence type="ECO:0000259" key="6">
    <source>
        <dbReference type="Pfam" id="PF01494"/>
    </source>
</evidence>
<dbReference type="PRINTS" id="PR00420">
    <property type="entry name" value="RNGMNOXGNASE"/>
</dbReference>
<dbReference type="Gene3D" id="3.50.50.60">
    <property type="entry name" value="FAD/NAD(P)-binding domain"/>
    <property type="match status" value="1"/>
</dbReference>
<keyword evidence="3" id="KW-0285">Flavoprotein</keyword>
<dbReference type="RefSeq" id="WP_129888572.1">
    <property type="nucleotide sequence ID" value="NZ_CP035758.1"/>
</dbReference>
<dbReference type="InterPro" id="IPR002938">
    <property type="entry name" value="FAD-bd"/>
</dbReference>
<dbReference type="InterPro" id="IPR038220">
    <property type="entry name" value="PHOX_C_sf"/>
</dbReference>
<evidence type="ECO:0000256" key="1">
    <source>
        <dbReference type="ARBA" id="ARBA00001974"/>
    </source>
</evidence>
<evidence type="ECO:0000256" key="5">
    <source>
        <dbReference type="ARBA" id="ARBA00023002"/>
    </source>
</evidence>
<evidence type="ECO:0000313" key="8">
    <source>
        <dbReference type="Proteomes" id="UP000290365"/>
    </source>
</evidence>